<sequence length="37" mass="4091">MTVDPAARIDVIMEDDKMEEEGGDAVERYSGDSSFPQ</sequence>
<dbReference type="AlphaFoldDB" id="A0A392PBH0"/>
<dbReference type="Proteomes" id="UP000265520">
    <property type="component" value="Unassembled WGS sequence"/>
</dbReference>
<evidence type="ECO:0000313" key="2">
    <source>
        <dbReference type="EMBL" id="MCI08829.1"/>
    </source>
</evidence>
<comment type="caution">
    <text evidence="2">The sequence shown here is derived from an EMBL/GenBank/DDBJ whole genome shotgun (WGS) entry which is preliminary data.</text>
</comment>
<evidence type="ECO:0000256" key="1">
    <source>
        <dbReference type="SAM" id="MobiDB-lite"/>
    </source>
</evidence>
<dbReference type="EMBL" id="LXQA010070471">
    <property type="protein sequence ID" value="MCI08829.1"/>
    <property type="molecule type" value="Genomic_DNA"/>
</dbReference>
<evidence type="ECO:0000313" key="3">
    <source>
        <dbReference type="Proteomes" id="UP000265520"/>
    </source>
</evidence>
<reference evidence="2 3" key="1">
    <citation type="journal article" date="2018" name="Front. Plant Sci.">
        <title>Red Clover (Trifolium pratense) and Zigzag Clover (T. medium) - A Picture of Genomic Similarities and Differences.</title>
        <authorList>
            <person name="Dluhosova J."/>
            <person name="Istvanek J."/>
            <person name="Nedelnik J."/>
            <person name="Repkova J."/>
        </authorList>
    </citation>
    <scope>NUCLEOTIDE SEQUENCE [LARGE SCALE GENOMIC DNA]</scope>
    <source>
        <strain evidence="3">cv. 10/8</strain>
        <tissue evidence="2">Leaf</tissue>
    </source>
</reference>
<organism evidence="2 3">
    <name type="scientific">Trifolium medium</name>
    <dbReference type="NCBI Taxonomy" id="97028"/>
    <lineage>
        <taxon>Eukaryota</taxon>
        <taxon>Viridiplantae</taxon>
        <taxon>Streptophyta</taxon>
        <taxon>Embryophyta</taxon>
        <taxon>Tracheophyta</taxon>
        <taxon>Spermatophyta</taxon>
        <taxon>Magnoliopsida</taxon>
        <taxon>eudicotyledons</taxon>
        <taxon>Gunneridae</taxon>
        <taxon>Pentapetalae</taxon>
        <taxon>rosids</taxon>
        <taxon>fabids</taxon>
        <taxon>Fabales</taxon>
        <taxon>Fabaceae</taxon>
        <taxon>Papilionoideae</taxon>
        <taxon>50 kb inversion clade</taxon>
        <taxon>NPAAA clade</taxon>
        <taxon>Hologalegina</taxon>
        <taxon>IRL clade</taxon>
        <taxon>Trifolieae</taxon>
        <taxon>Trifolium</taxon>
    </lineage>
</organism>
<feature type="region of interest" description="Disordered" evidence="1">
    <location>
        <begin position="1"/>
        <end position="37"/>
    </location>
</feature>
<feature type="compositionally biased region" description="Acidic residues" evidence="1">
    <location>
        <begin position="12"/>
        <end position="24"/>
    </location>
</feature>
<protein>
    <submittedName>
        <fullName evidence="2">Uncharacterized protein</fullName>
    </submittedName>
</protein>
<keyword evidence="3" id="KW-1185">Reference proteome</keyword>
<accession>A0A392PBH0</accession>
<name>A0A392PBH0_9FABA</name>
<proteinExistence type="predicted"/>